<reference evidence="8" key="2">
    <citation type="submission" date="2022-09" db="EMBL/GenBank/DDBJ databases">
        <authorList>
            <person name="Sun Q."/>
            <person name="Ohkuma M."/>
        </authorList>
    </citation>
    <scope>NUCLEOTIDE SEQUENCE</scope>
    <source>
        <strain evidence="8">JCM 13583</strain>
    </source>
</reference>
<gene>
    <name evidence="8" type="ORF">GCM10007108_14570</name>
</gene>
<keyword evidence="5 6" id="KW-0472">Membrane</keyword>
<dbReference type="SUPFAM" id="SSF103473">
    <property type="entry name" value="MFS general substrate transporter"/>
    <property type="match status" value="1"/>
</dbReference>
<proteinExistence type="predicted"/>
<dbReference type="InterPro" id="IPR036259">
    <property type="entry name" value="MFS_trans_sf"/>
</dbReference>
<keyword evidence="2" id="KW-0813">Transport</keyword>
<dbReference type="CDD" id="cd17321">
    <property type="entry name" value="MFS_MMR_MDR_like"/>
    <property type="match status" value="1"/>
</dbReference>
<dbReference type="RefSeq" id="WP_188681570.1">
    <property type="nucleotide sequence ID" value="NZ_BMNY01000002.1"/>
</dbReference>
<feature type="transmembrane region" description="Helical" evidence="6">
    <location>
        <begin position="437"/>
        <end position="458"/>
    </location>
</feature>
<dbReference type="EMBL" id="BMNY01000002">
    <property type="protein sequence ID" value="GGM77522.1"/>
    <property type="molecule type" value="Genomic_DNA"/>
</dbReference>
<comment type="caution">
    <text evidence="8">The sequence shown here is derived from an EMBL/GenBank/DDBJ whole genome shotgun (WGS) entry which is preliminary data.</text>
</comment>
<evidence type="ECO:0000256" key="2">
    <source>
        <dbReference type="ARBA" id="ARBA00022448"/>
    </source>
</evidence>
<dbReference type="Proteomes" id="UP000632195">
    <property type="component" value="Unassembled WGS sequence"/>
</dbReference>
<dbReference type="AlphaFoldDB" id="A0AA37BS79"/>
<feature type="transmembrane region" description="Helical" evidence="6">
    <location>
        <begin position="258"/>
        <end position="283"/>
    </location>
</feature>
<organism evidence="8 9">
    <name type="scientific">Thermogymnomonas acidicola</name>
    <dbReference type="NCBI Taxonomy" id="399579"/>
    <lineage>
        <taxon>Archaea</taxon>
        <taxon>Methanobacteriati</taxon>
        <taxon>Thermoplasmatota</taxon>
        <taxon>Thermoplasmata</taxon>
        <taxon>Thermoplasmatales</taxon>
        <taxon>Thermogymnomonas</taxon>
    </lineage>
</organism>
<evidence type="ECO:0000259" key="7">
    <source>
        <dbReference type="PROSITE" id="PS50850"/>
    </source>
</evidence>
<feature type="transmembrane region" description="Helical" evidence="6">
    <location>
        <begin position="348"/>
        <end position="366"/>
    </location>
</feature>
<feature type="transmembrane region" description="Helical" evidence="6">
    <location>
        <begin position="137"/>
        <end position="157"/>
    </location>
</feature>
<comment type="subcellular location">
    <subcellularLocation>
        <location evidence="1">Membrane</location>
        <topology evidence="1">Multi-pass membrane protein</topology>
    </subcellularLocation>
</comment>
<feature type="transmembrane region" description="Helical" evidence="6">
    <location>
        <begin position="193"/>
        <end position="214"/>
    </location>
</feature>
<evidence type="ECO:0000256" key="5">
    <source>
        <dbReference type="ARBA" id="ARBA00023136"/>
    </source>
</evidence>
<dbReference type="PRINTS" id="PR01036">
    <property type="entry name" value="TCRTETB"/>
</dbReference>
<keyword evidence="3 6" id="KW-0812">Transmembrane</keyword>
<evidence type="ECO:0000256" key="4">
    <source>
        <dbReference type="ARBA" id="ARBA00022989"/>
    </source>
</evidence>
<feature type="transmembrane region" description="Helical" evidence="6">
    <location>
        <begin position="6"/>
        <end position="28"/>
    </location>
</feature>
<dbReference type="PROSITE" id="PS50850">
    <property type="entry name" value="MFS"/>
    <property type="match status" value="1"/>
</dbReference>
<feature type="domain" description="Major facilitator superfamily (MFS) profile" evidence="7">
    <location>
        <begin position="7"/>
        <end position="464"/>
    </location>
</feature>
<evidence type="ECO:0000256" key="3">
    <source>
        <dbReference type="ARBA" id="ARBA00022692"/>
    </source>
</evidence>
<dbReference type="Pfam" id="PF07690">
    <property type="entry name" value="MFS_1"/>
    <property type="match status" value="1"/>
</dbReference>
<evidence type="ECO:0000313" key="9">
    <source>
        <dbReference type="Proteomes" id="UP000632195"/>
    </source>
</evidence>
<feature type="transmembrane region" description="Helical" evidence="6">
    <location>
        <begin position="78"/>
        <end position="98"/>
    </location>
</feature>
<feature type="transmembrane region" description="Helical" evidence="6">
    <location>
        <begin position="220"/>
        <end position="238"/>
    </location>
</feature>
<accession>A0AA37BS79</accession>
<dbReference type="FunFam" id="1.20.1250.20:FF:000503">
    <property type="entry name" value="Drug resistance transporter, EmrB/QacA subfamily"/>
    <property type="match status" value="1"/>
</dbReference>
<evidence type="ECO:0000256" key="1">
    <source>
        <dbReference type="ARBA" id="ARBA00004141"/>
    </source>
</evidence>
<sequence length="476" mass="50745">MDRRSLVLVALVIGTLMSAIDTTIVILALPSITHDLHSSLILTIWVIIIYLLIIAVMTTQLGGLGDIYGRAKIFNTGFLVFILGSALCGASPDIYYLLGFRAIQAVGASLMQANSSAIVADTFEPEVRGRAFGFTTLGWNIGGVLGIVLGGIITTFIGWRYIFYINVPIGLVGFAIGLRVIKSQARRKVSIDIAGMLLLAAILSTVAYGAVYIAGHGFRALNIGLIALGLVLIAPFVYQEKRAQRPVINPRAFRVRTLTFSLMATLFQATGYLSVVFLLIMYLQGIKGYSPLDSSLILVPGYVIASLFAPRMGRLSDRVGARMVATVGIILMAIGVLVYITLRVSSPYYVVIIGSLVTGFGAAMFWPSNNSAVMSSSPPELYGSSGGLMRTLSNIGTIISYVLSISIASLTVSRTVAYEVFLGVIRLGSVSSQFLVGIRTAFIASVAILALAGIFSFVRGHGHQVPQGTPEGTGKR</sequence>
<dbReference type="InterPro" id="IPR011701">
    <property type="entry name" value="MFS"/>
</dbReference>
<dbReference type="Gene3D" id="1.20.1250.20">
    <property type="entry name" value="MFS general substrate transporter like domains"/>
    <property type="match status" value="1"/>
</dbReference>
<dbReference type="GO" id="GO:0016020">
    <property type="term" value="C:membrane"/>
    <property type="evidence" value="ECO:0007669"/>
    <property type="project" value="UniProtKB-SubCell"/>
</dbReference>
<dbReference type="PANTHER" id="PTHR42718:SF9">
    <property type="entry name" value="MAJOR FACILITATOR SUPERFAMILY MULTIDRUG TRANSPORTER MFSC"/>
    <property type="match status" value="1"/>
</dbReference>
<name>A0AA37BS79_9ARCH</name>
<feature type="transmembrane region" description="Helical" evidence="6">
    <location>
        <begin position="321"/>
        <end position="342"/>
    </location>
</feature>
<keyword evidence="4 6" id="KW-1133">Transmembrane helix</keyword>
<dbReference type="InterPro" id="IPR020846">
    <property type="entry name" value="MFS_dom"/>
</dbReference>
<dbReference type="GO" id="GO:0022857">
    <property type="term" value="F:transmembrane transporter activity"/>
    <property type="evidence" value="ECO:0007669"/>
    <property type="project" value="InterPro"/>
</dbReference>
<reference evidence="8" key="1">
    <citation type="journal article" date="2014" name="Int. J. Syst. Evol. Microbiol.">
        <title>Complete genome sequence of Corynebacterium casei LMG S-19264T (=DSM 44701T), isolated from a smear-ripened cheese.</title>
        <authorList>
            <consortium name="US DOE Joint Genome Institute (JGI-PGF)"/>
            <person name="Walter F."/>
            <person name="Albersmeier A."/>
            <person name="Kalinowski J."/>
            <person name="Ruckert C."/>
        </authorList>
    </citation>
    <scope>NUCLEOTIDE SEQUENCE</scope>
    <source>
        <strain evidence="8">JCM 13583</strain>
    </source>
</reference>
<feature type="transmembrane region" description="Helical" evidence="6">
    <location>
        <begin position="40"/>
        <end position="58"/>
    </location>
</feature>
<evidence type="ECO:0000256" key="6">
    <source>
        <dbReference type="SAM" id="Phobius"/>
    </source>
</evidence>
<keyword evidence="9" id="KW-1185">Reference proteome</keyword>
<dbReference type="PANTHER" id="PTHR42718">
    <property type="entry name" value="MAJOR FACILITATOR SUPERFAMILY MULTIDRUG TRANSPORTER MFSC"/>
    <property type="match status" value="1"/>
</dbReference>
<evidence type="ECO:0000313" key="8">
    <source>
        <dbReference type="EMBL" id="GGM77522.1"/>
    </source>
</evidence>
<feature type="transmembrane region" description="Helical" evidence="6">
    <location>
        <begin position="163"/>
        <end position="181"/>
    </location>
</feature>
<protein>
    <submittedName>
        <fullName evidence="8">MFS transporter</fullName>
    </submittedName>
</protein>
<dbReference type="Gene3D" id="1.20.1720.10">
    <property type="entry name" value="Multidrug resistance protein D"/>
    <property type="match status" value="1"/>
</dbReference>